<gene>
    <name evidence="10" type="primary">cydD</name>
    <name evidence="10" type="ORF">COA07_09030</name>
</gene>
<evidence type="ECO:0000256" key="5">
    <source>
        <dbReference type="ARBA" id="ARBA00022989"/>
    </source>
</evidence>
<dbReference type="Gene3D" id="3.40.50.300">
    <property type="entry name" value="P-loop containing nucleotide triphosphate hydrolases"/>
    <property type="match status" value="1"/>
</dbReference>
<evidence type="ECO:0000259" key="8">
    <source>
        <dbReference type="PROSITE" id="PS50893"/>
    </source>
</evidence>
<dbReference type="InterPro" id="IPR014216">
    <property type="entry name" value="ABC_transptr_CydD"/>
</dbReference>
<feature type="domain" description="ABC transporter" evidence="8">
    <location>
        <begin position="338"/>
        <end position="542"/>
    </location>
</feature>
<evidence type="ECO:0000256" key="2">
    <source>
        <dbReference type="ARBA" id="ARBA00022692"/>
    </source>
</evidence>
<comment type="caution">
    <text evidence="10">The sequence shown here is derived from an EMBL/GenBank/DDBJ whole genome shotgun (WGS) entry which is preliminary data.</text>
</comment>
<dbReference type="SMART" id="SM00382">
    <property type="entry name" value="AAA"/>
    <property type="match status" value="1"/>
</dbReference>
<dbReference type="Pfam" id="PF00664">
    <property type="entry name" value="ABC_membrane"/>
    <property type="match status" value="1"/>
</dbReference>
<dbReference type="InterPro" id="IPR036640">
    <property type="entry name" value="ABC1_TM_sf"/>
</dbReference>
<dbReference type="InterPro" id="IPR003593">
    <property type="entry name" value="AAA+_ATPase"/>
</dbReference>
<feature type="transmembrane region" description="Helical" evidence="7">
    <location>
        <begin position="58"/>
        <end position="79"/>
    </location>
</feature>
<dbReference type="AlphaFoldDB" id="A0A2A4I810"/>
<keyword evidence="3" id="KW-0547">Nucleotide-binding</keyword>
<dbReference type="Pfam" id="PF00005">
    <property type="entry name" value="ABC_tran"/>
    <property type="match status" value="1"/>
</dbReference>
<feature type="domain" description="ABC transmembrane type-1" evidence="9">
    <location>
        <begin position="24"/>
        <end position="309"/>
    </location>
</feature>
<evidence type="ECO:0000313" key="11">
    <source>
        <dbReference type="Proteomes" id="UP000218323"/>
    </source>
</evidence>
<dbReference type="GO" id="GO:0042883">
    <property type="term" value="P:cysteine transport"/>
    <property type="evidence" value="ECO:0007669"/>
    <property type="project" value="InterPro"/>
</dbReference>
<dbReference type="InterPro" id="IPR017871">
    <property type="entry name" value="ABC_transporter-like_CS"/>
</dbReference>
<dbReference type="InterPro" id="IPR003439">
    <property type="entry name" value="ABC_transporter-like_ATP-bd"/>
</dbReference>
<comment type="subcellular location">
    <subcellularLocation>
        <location evidence="1">Cell membrane</location>
        <topology evidence="1">Multi-pass membrane protein</topology>
    </subcellularLocation>
</comment>
<dbReference type="GO" id="GO:0140359">
    <property type="term" value="F:ABC-type transporter activity"/>
    <property type="evidence" value="ECO:0007669"/>
    <property type="project" value="InterPro"/>
</dbReference>
<evidence type="ECO:0000256" key="1">
    <source>
        <dbReference type="ARBA" id="ARBA00004651"/>
    </source>
</evidence>
<dbReference type="NCBIfam" id="TIGR02857">
    <property type="entry name" value="CydD"/>
    <property type="match status" value="1"/>
</dbReference>
<evidence type="ECO:0000259" key="9">
    <source>
        <dbReference type="PROSITE" id="PS50929"/>
    </source>
</evidence>
<dbReference type="SUPFAM" id="SSF52540">
    <property type="entry name" value="P-loop containing nucleoside triphosphate hydrolases"/>
    <property type="match status" value="1"/>
</dbReference>
<dbReference type="PANTHER" id="PTHR24221">
    <property type="entry name" value="ATP-BINDING CASSETTE SUB-FAMILY B"/>
    <property type="match status" value="1"/>
</dbReference>
<feature type="transmembrane region" description="Helical" evidence="7">
    <location>
        <begin position="249"/>
        <end position="274"/>
    </location>
</feature>
<reference evidence="10 11" key="1">
    <citation type="submission" date="2017-09" db="EMBL/GenBank/DDBJ databases">
        <title>Sphingomonas adhaesiva DSM 7418, whole genome shotgun sequence.</title>
        <authorList>
            <person name="Feng G."/>
            <person name="Zhu H."/>
        </authorList>
    </citation>
    <scope>NUCLEOTIDE SEQUENCE [LARGE SCALE GENOMIC DNA]</scope>
    <source>
        <strain evidence="10 11">DSM 7418</strain>
    </source>
</reference>
<keyword evidence="6 7" id="KW-0472">Membrane</keyword>
<dbReference type="InterPro" id="IPR011527">
    <property type="entry name" value="ABC1_TM_dom"/>
</dbReference>
<keyword evidence="11" id="KW-1185">Reference proteome</keyword>
<dbReference type="CDD" id="cd18584">
    <property type="entry name" value="ABC_6TM_AarD_CydD"/>
    <property type="match status" value="1"/>
</dbReference>
<dbReference type="EMBL" id="NWVC01000003">
    <property type="protein sequence ID" value="PCG14639.1"/>
    <property type="molecule type" value="Genomic_DNA"/>
</dbReference>
<organism evidence="10 11">
    <name type="scientific">Sphingomonas adhaesiva</name>
    <dbReference type="NCBI Taxonomy" id="28212"/>
    <lineage>
        <taxon>Bacteria</taxon>
        <taxon>Pseudomonadati</taxon>
        <taxon>Pseudomonadota</taxon>
        <taxon>Alphaproteobacteria</taxon>
        <taxon>Sphingomonadales</taxon>
        <taxon>Sphingomonadaceae</taxon>
        <taxon>Sphingomonas</taxon>
    </lineage>
</organism>
<feature type="transmembrane region" description="Helical" evidence="7">
    <location>
        <begin position="24"/>
        <end position="46"/>
    </location>
</feature>
<dbReference type="InterPro" id="IPR039421">
    <property type="entry name" value="Type_1_exporter"/>
</dbReference>
<keyword evidence="2 7" id="KW-0812">Transmembrane</keyword>
<evidence type="ECO:0000256" key="4">
    <source>
        <dbReference type="ARBA" id="ARBA00022840"/>
    </source>
</evidence>
<sequence>MTSIAAPRRHGRTPLGDLARPSRAAAVLMSADTVAAIGFAGGLAGAVSHAGDGAVGGAAWWLMLALAAAVARAGIAWAVSGSAATAGRGTVAAARARIVRAAFGAGPGARATSVALVGTAVDDVDALDGYAARFLPARRAAAIGPMVVLAAIAFASPVSAAILLATLIPFVVAMALAGGAAADRSRRQFVALARLSSLFADRVRALPVVLAFRAEEREAARIGTASQDLAARTMAVLRVAFLSSGALEFFAALSVALVAVYCGFALLGLLPVAVPERLTLGRAFFALALAPEFYAPMRRLAAAYHERQAAETAAARLRPLLDRPVPPAPLVVRHPPRLVFDRVTIRYPDADRAAVADFRLMVMPGETVALVGASGSGKSSLLRALLGLAPVTGGTISVGDVPLSHDAGVMAAWAGQDPLLLPGTIAEAIAIADPLAPRERIAAAAAAAGLGPALAGRPGGLDAPLDARGGGLSGGERRRIGIARALLKDAPLLLLDEPTAHLDADAEDEMIRTIAAACAGRTALIATHSPRLAAIADRVLRL</sequence>
<dbReference type="Proteomes" id="UP000218323">
    <property type="component" value="Unassembled WGS sequence"/>
</dbReference>
<dbReference type="PROSITE" id="PS50893">
    <property type="entry name" value="ABC_TRANSPORTER_2"/>
    <property type="match status" value="1"/>
</dbReference>
<evidence type="ECO:0000313" key="10">
    <source>
        <dbReference type="EMBL" id="PCG14639.1"/>
    </source>
</evidence>
<dbReference type="PANTHER" id="PTHR24221:SF590">
    <property type="entry name" value="COMPONENT LINKED WITH THE ASSEMBLY OF CYTOCHROME' TRANSPORT TRANSMEMBRANE ATP-BINDING PROTEIN ABC TRANSPORTER CYDD-RELATED"/>
    <property type="match status" value="1"/>
</dbReference>
<dbReference type="PROSITE" id="PS00211">
    <property type="entry name" value="ABC_TRANSPORTER_1"/>
    <property type="match status" value="1"/>
</dbReference>
<protein>
    <submittedName>
        <fullName evidence="10">Thiol reductant ABC exporter subunit CydD</fullName>
    </submittedName>
</protein>
<dbReference type="RefSeq" id="WP_096640825.1">
    <property type="nucleotide sequence ID" value="NZ_NWVC01000003.1"/>
</dbReference>
<accession>A0A2A4I810</accession>
<dbReference type="GO" id="GO:0005524">
    <property type="term" value="F:ATP binding"/>
    <property type="evidence" value="ECO:0007669"/>
    <property type="project" value="UniProtKB-KW"/>
</dbReference>
<feature type="transmembrane region" description="Helical" evidence="7">
    <location>
        <begin position="140"/>
        <end position="156"/>
    </location>
</feature>
<dbReference type="InterPro" id="IPR027417">
    <property type="entry name" value="P-loop_NTPase"/>
</dbReference>
<dbReference type="GO" id="GO:0005886">
    <property type="term" value="C:plasma membrane"/>
    <property type="evidence" value="ECO:0007669"/>
    <property type="project" value="UniProtKB-SubCell"/>
</dbReference>
<feature type="transmembrane region" description="Helical" evidence="7">
    <location>
        <begin position="162"/>
        <end position="182"/>
    </location>
</feature>
<evidence type="ECO:0000256" key="7">
    <source>
        <dbReference type="SAM" id="Phobius"/>
    </source>
</evidence>
<dbReference type="Gene3D" id="1.20.1560.10">
    <property type="entry name" value="ABC transporter type 1, transmembrane domain"/>
    <property type="match status" value="1"/>
</dbReference>
<keyword evidence="4" id="KW-0067">ATP-binding</keyword>
<dbReference type="SUPFAM" id="SSF90123">
    <property type="entry name" value="ABC transporter transmembrane region"/>
    <property type="match status" value="1"/>
</dbReference>
<evidence type="ECO:0000256" key="6">
    <source>
        <dbReference type="ARBA" id="ARBA00023136"/>
    </source>
</evidence>
<dbReference type="GO" id="GO:0016887">
    <property type="term" value="F:ATP hydrolysis activity"/>
    <property type="evidence" value="ECO:0007669"/>
    <property type="project" value="InterPro"/>
</dbReference>
<proteinExistence type="predicted"/>
<evidence type="ECO:0000256" key="3">
    <source>
        <dbReference type="ARBA" id="ARBA00022741"/>
    </source>
</evidence>
<dbReference type="PROSITE" id="PS50929">
    <property type="entry name" value="ABC_TM1F"/>
    <property type="match status" value="1"/>
</dbReference>
<keyword evidence="5 7" id="KW-1133">Transmembrane helix</keyword>
<name>A0A2A4I810_9SPHN</name>